<protein>
    <recommendedName>
        <fullName evidence="3">Type II secretion system protein N</fullName>
    </recommendedName>
    <alternativeName>
        <fullName evidence="10">General secretion pathway protein N</fullName>
    </alternativeName>
</protein>
<accession>A0ABV6BIH8</accession>
<comment type="subcellular location">
    <subcellularLocation>
        <location evidence="1">Cell inner membrane</location>
    </subcellularLocation>
</comment>
<gene>
    <name evidence="11" type="ORF">ACFFJP_20535</name>
</gene>
<comment type="caution">
    <text evidence="11">The sequence shown here is derived from an EMBL/GenBank/DDBJ whole genome shotgun (WGS) entry which is preliminary data.</text>
</comment>
<dbReference type="RefSeq" id="WP_377248724.1">
    <property type="nucleotide sequence ID" value="NZ_JBHLXP010000011.1"/>
</dbReference>
<evidence type="ECO:0000256" key="4">
    <source>
        <dbReference type="ARBA" id="ARBA00022448"/>
    </source>
</evidence>
<keyword evidence="7" id="KW-0812">Transmembrane</keyword>
<sequence length="253" mass="27632">MKKLWLIVIGALAYLLFMAVLTPASVWLKLAPLPPEVQIGKVQGSLWQGQIDAVSRPPVYLTNVRWQLDAASLWRGQLGVRLSAGDVKDDSQPYLQLQGSIKPASYALQQATLRWPIGGIMQNLQLPMPVDASGAIVLNIKEFAKGEPYCASLNGAASWQQARFKSPIGWLDLRQIDATLSCEQGNLRLVTAPDNPLALAVTADVMAGRYQLAGTLKPDASLPKEVHDAMRFVSQPDAEGRYTIQFGGQIRTQ</sequence>
<dbReference type="EMBL" id="JBHLXP010000011">
    <property type="protein sequence ID" value="MFC0050676.1"/>
    <property type="molecule type" value="Genomic_DNA"/>
</dbReference>
<reference evidence="11 12" key="1">
    <citation type="submission" date="2024-09" db="EMBL/GenBank/DDBJ databases">
        <authorList>
            <person name="Sun Q."/>
            <person name="Mori K."/>
        </authorList>
    </citation>
    <scope>NUCLEOTIDE SEQUENCE [LARGE SCALE GENOMIC DNA]</scope>
    <source>
        <strain evidence="11 12">KCTC 23315</strain>
    </source>
</reference>
<keyword evidence="12" id="KW-1185">Reference proteome</keyword>
<evidence type="ECO:0000256" key="10">
    <source>
        <dbReference type="ARBA" id="ARBA00030772"/>
    </source>
</evidence>
<evidence type="ECO:0000256" key="5">
    <source>
        <dbReference type="ARBA" id="ARBA00022475"/>
    </source>
</evidence>
<dbReference type="InterPro" id="IPR022792">
    <property type="entry name" value="T2SS_protein-GspN"/>
</dbReference>
<evidence type="ECO:0000256" key="1">
    <source>
        <dbReference type="ARBA" id="ARBA00004533"/>
    </source>
</evidence>
<comment type="similarity">
    <text evidence="2">Belongs to the GSP N family.</text>
</comment>
<evidence type="ECO:0000256" key="9">
    <source>
        <dbReference type="ARBA" id="ARBA00023136"/>
    </source>
</evidence>
<evidence type="ECO:0000256" key="2">
    <source>
        <dbReference type="ARBA" id="ARBA00007208"/>
    </source>
</evidence>
<dbReference type="Pfam" id="PF01203">
    <property type="entry name" value="T2SSN"/>
    <property type="match status" value="1"/>
</dbReference>
<evidence type="ECO:0000256" key="7">
    <source>
        <dbReference type="ARBA" id="ARBA00022692"/>
    </source>
</evidence>
<evidence type="ECO:0000256" key="6">
    <source>
        <dbReference type="ARBA" id="ARBA00022519"/>
    </source>
</evidence>
<dbReference type="Proteomes" id="UP001589813">
    <property type="component" value="Unassembled WGS sequence"/>
</dbReference>
<evidence type="ECO:0000313" key="11">
    <source>
        <dbReference type="EMBL" id="MFC0050676.1"/>
    </source>
</evidence>
<keyword evidence="5" id="KW-1003">Cell membrane</keyword>
<proteinExistence type="inferred from homology"/>
<evidence type="ECO:0000256" key="3">
    <source>
        <dbReference type="ARBA" id="ARBA00021563"/>
    </source>
</evidence>
<evidence type="ECO:0000313" key="12">
    <source>
        <dbReference type="Proteomes" id="UP001589813"/>
    </source>
</evidence>
<keyword evidence="6" id="KW-0997">Cell inner membrane</keyword>
<organism evidence="11 12">
    <name type="scientific">Rheinheimera tilapiae</name>
    <dbReference type="NCBI Taxonomy" id="875043"/>
    <lineage>
        <taxon>Bacteria</taxon>
        <taxon>Pseudomonadati</taxon>
        <taxon>Pseudomonadota</taxon>
        <taxon>Gammaproteobacteria</taxon>
        <taxon>Chromatiales</taxon>
        <taxon>Chromatiaceae</taxon>
        <taxon>Rheinheimera</taxon>
    </lineage>
</organism>
<keyword evidence="4" id="KW-0813">Transport</keyword>
<evidence type="ECO:0000256" key="8">
    <source>
        <dbReference type="ARBA" id="ARBA00022927"/>
    </source>
</evidence>
<keyword evidence="8" id="KW-0653">Protein transport</keyword>
<name>A0ABV6BIH8_9GAMM</name>
<keyword evidence="9" id="KW-0472">Membrane</keyword>